<evidence type="ECO:0000256" key="1">
    <source>
        <dbReference type="SAM" id="MobiDB-lite"/>
    </source>
</evidence>
<gene>
    <name evidence="3" type="ORF">M427DRAFT_310636</name>
</gene>
<feature type="compositionally biased region" description="Low complexity" evidence="1">
    <location>
        <begin position="283"/>
        <end position="299"/>
    </location>
</feature>
<evidence type="ECO:0000313" key="4">
    <source>
        <dbReference type="Proteomes" id="UP000070544"/>
    </source>
</evidence>
<keyword evidence="2" id="KW-1133">Transmembrane helix</keyword>
<dbReference type="EMBL" id="KQ965733">
    <property type="protein sequence ID" value="KXS21063.1"/>
    <property type="molecule type" value="Genomic_DNA"/>
</dbReference>
<proteinExistence type="predicted"/>
<dbReference type="AlphaFoldDB" id="A0A139AWV2"/>
<sequence length="607" mass="66484">MVAQAADLALILGYPLGVPDGSHERASCSTVKSFDGPSDSPSLLTKVGRWFLRRERRAKRREISAALEIMIGSTALVSLSGFYAVVFGYPFSLARMRSRTNFAPSHVGASISAILFGTAMAHHPKQGDSLLSFDPQLDATLDSTSLGLAILFHAALSVTSQLSEWGIRRAFDALARKLPPARIVEQGVEMESSEHSAVTSVSLPPLVNSVAVAAEPPVFDFVRVESPRVEADDESTIAQSNGRTLDVRFAPRPRVSPQVQRLIPTSRQSQSLGAEESRRLGRSPVGGNAVSAAASAVSPPSNPIEPATLRITPVSTQNITPRMTISVTTLQSLPPAEFTATESRFRERSVSFHSRRPSMAIVVENTENGISRRRTQWKKVEIGSAHKWPSLLEWTRTLSIRSLGYLMVLYPIHRTTHLIVAGRVQSPRGVLFVLLEGFERLLFSNEAESEILSGLIAWTALTTVRDYFKSYALERFGTTSVYHPGTAMEVLSHFLYTNESPDFELVSYRLSEPSTKHQKPRLFRTLGSVQADLANKLVASLVADVFTAPLQAFCAQAFLYSAQQTGVVLGLRPFQSSTLFLWVAEASVIWIVVEGVRLSSKVIQILL</sequence>
<evidence type="ECO:0000313" key="3">
    <source>
        <dbReference type="EMBL" id="KXS21063.1"/>
    </source>
</evidence>
<keyword evidence="2" id="KW-0472">Membrane</keyword>
<keyword evidence="4" id="KW-1185">Reference proteome</keyword>
<dbReference type="Proteomes" id="UP000070544">
    <property type="component" value="Unassembled WGS sequence"/>
</dbReference>
<feature type="region of interest" description="Disordered" evidence="1">
    <location>
        <begin position="261"/>
        <end position="304"/>
    </location>
</feature>
<keyword evidence="2" id="KW-0812">Transmembrane</keyword>
<evidence type="ECO:0000256" key="2">
    <source>
        <dbReference type="SAM" id="Phobius"/>
    </source>
</evidence>
<organism evidence="3 4">
    <name type="scientific">Gonapodya prolifera (strain JEL478)</name>
    <name type="common">Monoblepharis prolifera</name>
    <dbReference type="NCBI Taxonomy" id="1344416"/>
    <lineage>
        <taxon>Eukaryota</taxon>
        <taxon>Fungi</taxon>
        <taxon>Fungi incertae sedis</taxon>
        <taxon>Chytridiomycota</taxon>
        <taxon>Chytridiomycota incertae sedis</taxon>
        <taxon>Monoblepharidomycetes</taxon>
        <taxon>Monoblepharidales</taxon>
        <taxon>Gonapodyaceae</taxon>
        <taxon>Gonapodya</taxon>
    </lineage>
</organism>
<protein>
    <submittedName>
        <fullName evidence="3">Uncharacterized protein</fullName>
    </submittedName>
</protein>
<reference evidence="3 4" key="1">
    <citation type="journal article" date="2015" name="Genome Biol. Evol.">
        <title>Phylogenomic analyses indicate that early fungi evolved digesting cell walls of algal ancestors of land plants.</title>
        <authorList>
            <person name="Chang Y."/>
            <person name="Wang S."/>
            <person name="Sekimoto S."/>
            <person name="Aerts A.L."/>
            <person name="Choi C."/>
            <person name="Clum A."/>
            <person name="LaButti K.M."/>
            <person name="Lindquist E.A."/>
            <person name="Yee Ngan C."/>
            <person name="Ohm R.A."/>
            <person name="Salamov A.A."/>
            <person name="Grigoriev I.V."/>
            <person name="Spatafora J.W."/>
            <person name="Berbee M.L."/>
        </authorList>
    </citation>
    <scope>NUCLEOTIDE SEQUENCE [LARGE SCALE GENOMIC DNA]</scope>
    <source>
        <strain evidence="3 4">JEL478</strain>
    </source>
</reference>
<feature type="transmembrane region" description="Helical" evidence="2">
    <location>
        <begin position="63"/>
        <end position="89"/>
    </location>
</feature>
<name>A0A139AWV2_GONPJ</name>
<feature type="compositionally biased region" description="Polar residues" evidence="1">
    <location>
        <begin position="261"/>
        <end position="272"/>
    </location>
</feature>
<accession>A0A139AWV2</accession>